<sequence>MKNEPYKYDPKVVQAFFDHDYVDRGMLKWQGYYLSDHTSALKKEAAIKHEHHLAKPQQSTMTITKILAQAFTKHQHVSIQCLSHRSDGQLMADITGAVLGYQENNVYLSHKQSVAISEIRHIEILPRDE</sequence>
<dbReference type="RefSeq" id="WP_407882193.1">
    <property type="nucleotide sequence ID" value="NZ_BQXO01000001.1"/>
</dbReference>
<proteinExistence type="predicted"/>
<evidence type="ECO:0008006" key="3">
    <source>
        <dbReference type="Google" id="ProtNLM"/>
    </source>
</evidence>
<protein>
    <recommendedName>
        <fullName evidence="3">DNA-directed RNA polymerase beta subunit</fullName>
    </recommendedName>
</protein>
<gene>
    <name evidence="1" type="ORF">JCM31185_02150</name>
</gene>
<evidence type="ECO:0000313" key="2">
    <source>
        <dbReference type="Proteomes" id="UP001628078"/>
    </source>
</evidence>
<dbReference type="Proteomes" id="UP001628078">
    <property type="component" value="Unassembled WGS sequence"/>
</dbReference>
<comment type="caution">
    <text evidence="1">The sequence shown here is derived from an EMBL/GenBank/DDBJ whole genome shotgun (WGS) entry which is preliminary data.</text>
</comment>
<organism evidence="1 2">
    <name type="scientific">Furfurilactobacillus curtus</name>
    <dbReference type="NCBI Taxonomy" id="1746200"/>
    <lineage>
        <taxon>Bacteria</taxon>
        <taxon>Bacillati</taxon>
        <taxon>Bacillota</taxon>
        <taxon>Bacilli</taxon>
        <taxon>Lactobacillales</taxon>
        <taxon>Lactobacillaceae</taxon>
        <taxon>Furfurilactobacillus</taxon>
    </lineage>
</organism>
<evidence type="ECO:0000313" key="1">
    <source>
        <dbReference type="EMBL" id="GKT04926.1"/>
    </source>
</evidence>
<keyword evidence="2" id="KW-1185">Reference proteome</keyword>
<reference evidence="1 2" key="1">
    <citation type="submission" date="2022-03" db="EMBL/GenBank/DDBJ databases">
        <title>Draft genome sequence of Furfurilactobacillus curtus JCM 31185.</title>
        <authorList>
            <person name="Suzuki S."/>
            <person name="Endo A."/>
            <person name="Kajikawa A."/>
        </authorList>
    </citation>
    <scope>NUCLEOTIDE SEQUENCE [LARGE SCALE GENOMIC DNA]</scope>
    <source>
        <strain evidence="1 2">JCM 31185</strain>
    </source>
</reference>
<dbReference type="EMBL" id="BQXO01000001">
    <property type="protein sequence ID" value="GKT04926.1"/>
    <property type="molecule type" value="Genomic_DNA"/>
</dbReference>
<accession>A0ABQ5JKK7</accession>
<name>A0ABQ5JKK7_9LACO</name>